<proteinExistence type="predicted"/>
<gene>
    <name evidence="2" type="ORF">QTG54_013031</name>
</gene>
<dbReference type="GO" id="GO:0016020">
    <property type="term" value="C:membrane"/>
    <property type="evidence" value="ECO:0007669"/>
    <property type="project" value="TreeGrafter"/>
</dbReference>
<dbReference type="SUPFAM" id="SSF110004">
    <property type="entry name" value="Glycolipid transfer protein, GLTP"/>
    <property type="match status" value="1"/>
</dbReference>
<dbReference type="GO" id="GO:0005829">
    <property type="term" value="C:cytosol"/>
    <property type="evidence" value="ECO:0007669"/>
    <property type="project" value="TreeGrafter"/>
</dbReference>
<name>A0AAD8XYW2_9STRA</name>
<sequence length="252" mass="28274">MIAEPALHYSRTHLNELELEAAVPYDYIIVEGLALPRVASSKLNLRSSKLDEVVRAFVRVCHGDKIDTARLLKACRAHNELLKIGGAALCLVAKDLECNIDKAEALLKKSPKECENLTSLLEHEKSAGIHNGNVLDDSSAAVGLLWIRRSLAFQVQLFESVVWGEEPKDAAYEAYEKQLSPHHGWMLRTVFPASFGQFPNREEFLSIFSETDDENLSIIVKKLRALVATLNPLLQSWTESFHELGLEDTRRV</sequence>
<keyword evidence="3" id="KW-1185">Reference proteome</keyword>
<protein>
    <submittedName>
        <fullName evidence="2">Glycolipid transfer protein</fullName>
    </submittedName>
</protein>
<dbReference type="PANTHER" id="PTHR10219">
    <property type="entry name" value="GLYCOLIPID TRANSFER PROTEIN-RELATED"/>
    <property type="match status" value="1"/>
</dbReference>
<dbReference type="EMBL" id="JATAAI010000029">
    <property type="protein sequence ID" value="KAK1736431.1"/>
    <property type="molecule type" value="Genomic_DNA"/>
</dbReference>
<feature type="domain" description="Glycolipid transfer protein" evidence="1">
    <location>
        <begin position="66"/>
        <end position="208"/>
    </location>
</feature>
<reference evidence="2" key="1">
    <citation type="submission" date="2023-06" db="EMBL/GenBank/DDBJ databases">
        <title>Survivors Of The Sea: Transcriptome response of Skeletonema marinoi to long-term dormancy.</title>
        <authorList>
            <person name="Pinder M.I.M."/>
            <person name="Kourtchenko O."/>
            <person name="Robertson E.K."/>
            <person name="Larsson T."/>
            <person name="Maumus F."/>
            <person name="Osuna-Cruz C.M."/>
            <person name="Vancaester E."/>
            <person name="Stenow R."/>
            <person name="Vandepoele K."/>
            <person name="Ploug H."/>
            <person name="Bruchert V."/>
            <person name="Godhe A."/>
            <person name="Topel M."/>
        </authorList>
    </citation>
    <scope>NUCLEOTIDE SEQUENCE</scope>
    <source>
        <strain evidence="2">R05AC</strain>
    </source>
</reference>
<dbReference type="AlphaFoldDB" id="A0AAD8XYW2"/>
<dbReference type="GO" id="GO:1902388">
    <property type="term" value="F:ceramide 1-phosphate transfer activity"/>
    <property type="evidence" value="ECO:0007669"/>
    <property type="project" value="TreeGrafter"/>
</dbReference>
<comment type="caution">
    <text evidence="2">The sequence shown here is derived from an EMBL/GenBank/DDBJ whole genome shotgun (WGS) entry which is preliminary data.</text>
</comment>
<accession>A0AAD8XYW2</accession>
<organism evidence="2 3">
    <name type="scientific">Skeletonema marinoi</name>
    <dbReference type="NCBI Taxonomy" id="267567"/>
    <lineage>
        <taxon>Eukaryota</taxon>
        <taxon>Sar</taxon>
        <taxon>Stramenopiles</taxon>
        <taxon>Ochrophyta</taxon>
        <taxon>Bacillariophyta</taxon>
        <taxon>Coscinodiscophyceae</taxon>
        <taxon>Thalassiosirophycidae</taxon>
        <taxon>Thalassiosirales</taxon>
        <taxon>Skeletonemataceae</taxon>
        <taxon>Skeletonema</taxon>
        <taxon>Skeletonema marinoi-dohrnii complex</taxon>
    </lineage>
</organism>
<dbReference type="InterPro" id="IPR036497">
    <property type="entry name" value="GLTP_sf"/>
</dbReference>
<dbReference type="Gene3D" id="1.10.3520.10">
    <property type="entry name" value="Glycolipid transfer protein"/>
    <property type="match status" value="1"/>
</dbReference>
<dbReference type="Pfam" id="PF08718">
    <property type="entry name" value="GLTP"/>
    <property type="match status" value="1"/>
</dbReference>
<evidence type="ECO:0000259" key="1">
    <source>
        <dbReference type="Pfam" id="PF08718"/>
    </source>
</evidence>
<evidence type="ECO:0000313" key="3">
    <source>
        <dbReference type="Proteomes" id="UP001224775"/>
    </source>
</evidence>
<evidence type="ECO:0000313" key="2">
    <source>
        <dbReference type="EMBL" id="KAK1736431.1"/>
    </source>
</evidence>
<dbReference type="PANTHER" id="PTHR10219:SF43">
    <property type="entry name" value="GLYCOLIPID TRANSFER PROTEIN DOMAIN-CONTAINING PROTEIN"/>
    <property type="match status" value="1"/>
</dbReference>
<dbReference type="GO" id="GO:1902387">
    <property type="term" value="F:ceramide 1-phosphate binding"/>
    <property type="evidence" value="ECO:0007669"/>
    <property type="project" value="TreeGrafter"/>
</dbReference>
<dbReference type="InterPro" id="IPR014830">
    <property type="entry name" value="Glycolipid_transfer_prot_dom"/>
</dbReference>
<dbReference type="Proteomes" id="UP001224775">
    <property type="component" value="Unassembled WGS sequence"/>
</dbReference>